<evidence type="ECO:0000313" key="3">
    <source>
        <dbReference type="Proteomes" id="UP001165060"/>
    </source>
</evidence>
<dbReference type="Proteomes" id="UP001165060">
    <property type="component" value="Unassembled WGS sequence"/>
</dbReference>
<name>A0ABQ6MP59_9STRA</name>
<keyword evidence="3" id="KW-1185">Reference proteome</keyword>
<dbReference type="Gene3D" id="3.30.40.10">
    <property type="entry name" value="Zinc/RING finger domain, C3HC4 (zinc finger)"/>
    <property type="match status" value="1"/>
</dbReference>
<feature type="compositionally biased region" description="Low complexity" evidence="1">
    <location>
        <begin position="200"/>
        <end position="243"/>
    </location>
</feature>
<dbReference type="CDD" id="cd00084">
    <property type="entry name" value="HMG-box_SF"/>
    <property type="match status" value="1"/>
</dbReference>
<proteinExistence type="predicted"/>
<feature type="region of interest" description="Disordered" evidence="1">
    <location>
        <begin position="1"/>
        <end position="28"/>
    </location>
</feature>
<protein>
    <recommendedName>
        <fullName evidence="4">FLZ-type domain-containing protein</fullName>
    </recommendedName>
</protein>
<dbReference type="InterPro" id="IPR013083">
    <property type="entry name" value="Znf_RING/FYVE/PHD"/>
</dbReference>
<dbReference type="EMBL" id="BRYB01000397">
    <property type="protein sequence ID" value="GMI29385.1"/>
    <property type="molecule type" value="Genomic_DNA"/>
</dbReference>
<comment type="caution">
    <text evidence="2">The sequence shown here is derived from an EMBL/GenBank/DDBJ whole genome shotgun (WGS) entry which is preliminary data.</text>
</comment>
<feature type="compositionally biased region" description="Low complexity" evidence="1">
    <location>
        <begin position="66"/>
        <end position="77"/>
    </location>
</feature>
<accession>A0ABQ6MP59</accession>
<feature type="compositionally biased region" description="Gly residues" evidence="1">
    <location>
        <begin position="179"/>
        <end position="192"/>
    </location>
</feature>
<organism evidence="2 3">
    <name type="scientific">Tetraparma gracilis</name>
    <dbReference type="NCBI Taxonomy" id="2962635"/>
    <lineage>
        <taxon>Eukaryota</taxon>
        <taxon>Sar</taxon>
        <taxon>Stramenopiles</taxon>
        <taxon>Ochrophyta</taxon>
        <taxon>Bolidophyceae</taxon>
        <taxon>Parmales</taxon>
        <taxon>Triparmaceae</taxon>
        <taxon>Tetraparma</taxon>
    </lineage>
</organism>
<feature type="region of interest" description="Disordered" evidence="1">
    <location>
        <begin position="178"/>
        <end position="249"/>
    </location>
</feature>
<sequence length="249" mass="24792">RSGYNLFLTSTSANPTGGGGGHFARSAQRWRKLPAAEREGWDALAREANEELGEGVGPASKKRRAAPPSLEELPPNSLARVAPELRAGLSVLCEGGEEFVVVSSHGPGWLLCRSRATGEERKFRAKGLLLPDRPAPEDGAGGEILLCDGCDREVGMEEAGVGEVPEGDFYCSEECRAGAAGGKKGGGAAEGAGGERAEEGVPAAEEGAGPAAGQAAGPAAGQAAGPAGAARDAAAQPDAPQAGAAGGGT</sequence>
<reference evidence="2 3" key="1">
    <citation type="journal article" date="2023" name="Commun. Biol.">
        <title>Genome analysis of Parmales, the sister group of diatoms, reveals the evolutionary specialization of diatoms from phago-mixotrophs to photoautotrophs.</title>
        <authorList>
            <person name="Ban H."/>
            <person name="Sato S."/>
            <person name="Yoshikawa S."/>
            <person name="Yamada K."/>
            <person name="Nakamura Y."/>
            <person name="Ichinomiya M."/>
            <person name="Sato N."/>
            <person name="Blanc-Mathieu R."/>
            <person name="Endo H."/>
            <person name="Kuwata A."/>
            <person name="Ogata H."/>
        </authorList>
    </citation>
    <scope>NUCLEOTIDE SEQUENCE [LARGE SCALE GENOMIC DNA]</scope>
</reference>
<gene>
    <name evidence="2" type="ORF">TeGR_g13200</name>
</gene>
<evidence type="ECO:0000313" key="2">
    <source>
        <dbReference type="EMBL" id="GMI29385.1"/>
    </source>
</evidence>
<feature type="non-terminal residue" evidence="2">
    <location>
        <position position="1"/>
    </location>
</feature>
<evidence type="ECO:0000256" key="1">
    <source>
        <dbReference type="SAM" id="MobiDB-lite"/>
    </source>
</evidence>
<feature type="region of interest" description="Disordered" evidence="1">
    <location>
        <begin position="47"/>
        <end position="77"/>
    </location>
</feature>
<evidence type="ECO:0008006" key="4">
    <source>
        <dbReference type="Google" id="ProtNLM"/>
    </source>
</evidence>